<dbReference type="FunFam" id="3.30.70.270:FF:000026">
    <property type="entry name" value="Transposon Ty3-G Gag-Pol polyprotein"/>
    <property type="match status" value="1"/>
</dbReference>
<keyword evidence="5" id="KW-0511">Multifunctional enzyme</keyword>
<dbReference type="Gene3D" id="3.10.10.10">
    <property type="entry name" value="HIV Type 1 Reverse Transcriptase, subunit A, domain 1"/>
    <property type="match status" value="1"/>
</dbReference>
<dbReference type="PANTHER" id="PTHR37984:SF5">
    <property type="entry name" value="PROTEIN NYNRIN-LIKE"/>
    <property type="match status" value="1"/>
</dbReference>
<sequence length="724" mass="82928">MQNKRTHLLRTCAQIYICNPCCPTPRTTREFLLLPSDCCKIPKRVISLGICNLATHRIDVQDHAPIRQKVRKYSPPLLRAAQAEVDRMLKEGIIEKSESPWHSCPVIVPKPNGKYRFCLDYRQVNEVTKKNAYPMRHMDDILDKLREAKFISKLDLSQAYHQILLEEKSKEITAFSVQGRGHFQFRRMPYGLTNASGTFQALMDRLIGPEWEPHVFSYLDDIIIVTNDFEEHLIWLKRVLSALKEANLQINREKSEFLCSEVKYLGYVVDGGGLRVDNDKVKPIVDYTAPVNTKQLKRFRGMIAWYGRFIKDAAELKAPLTELLRKDVAWNWAEKHQKAFEELKAALTEAPVLIRPNFEKTFSVQTDASDFAVAGVLSQEIDGEEHPIYFVSRTLNKAERNYTVTEKECLAVLFTVEKLQGYLRGERFKVITDHHSLLWLNNLKDPAGRLARWHTRLQAFDIEFVHRKGSAHQLADSLSRACEGQIGLAVMTTGEDTWYERHLKEVAKSPSKFEDLKKSSNQARSGLMGQRHLEGPWSVVAADIIGPKPASKGGVRYVLVFVDLFTKYVELIGLRKANGKAVVKAMDELTINRWGCPRYLLTDNGTEFVNKDVGQYLASLGVEQTTIPPYIARCNPTERVNRNLRSMIASYIKEDQSDWDLHLQELKFALNTAHHDSIGTTPSFLNFGRHPLPALQLRKETESPIEILPNDPERCWLPLAQHYH</sequence>
<dbReference type="Pfam" id="PF17919">
    <property type="entry name" value="RT_RNaseH_2"/>
    <property type="match status" value="1"/>
</dbReference>
<dbReference type="GO" id="GO:0016787">
    <property type="term" value="F:hydrolase activity"/>
    <property type="evidence" value="ECO:0007669"/>
    <property type="project" value="UniProtKB-KW"/>
</dbReference>
<dbReference type="PROSITE" id="PS50878">
    <property type="entry name" value="RT_POL"/>
    <property type="match status" value="1"/>
</dbReference>
<evidence type="ECO:0000259" key="6">
    <source>
        <dbReference type="PROSITE" id="PS50878"/>
    </source>
</evidence>
<evidence type="ECO:0000256" key="5">
    <source>
        <dbReference type="ARBA" id="ARBA00023268"/>
    </source>
</evidence>
<dbReference type="GO" id="GO:0003964">
    <property type="term" value="F:RNA-directed DNA polymerase activity"/>
    <property type="evidence" value="ECO:0007669"/>
    <property type="project" value="UniProtKB-KW"/>
</dbReference>
<dbReference type="InterPro" id="IPR036397">
    <property type="entry name" value="RNaseH_sf"/>
</dbReference>
<dbReference type="InterPro" id="IPR043128">
    <property type="entry name" value="Rev_trsase/Diguanyl_cyclase"/>
</dbReference>
<gene>
    <name evidence="8" type="ORF">TKK_015331</name>
</gene>
<organism evidence="8 9">
    <name type="scientific">Trichogramma kaykai</name>
    <dbReference type="NCBI Taxonomy" id="54128"/>
    <lineage>
        <taxon>Eukaryota</taxon>
        <taxon>Metazoa</taxon>
        <taxon>Ecdysozoa</taxon>
        <taxon>Arthropoda</taxon>
        <taxon>Hexapoda</taxon>
        <taxon>Insecta</taxon>
        <taxon>Pterygota</taxon>
        <taxon>Neoptera</taxon>
        <taxon>Endopterygota</taxon>
        <taxon>Hymenoptera</taxon>
        <taxon>Apocrita</taxon>
        <taxon>Proctotrupomorpha</taxon>
        <taxon>Chalcidoidea</taxon>
        <taxon>Trichogrammatidae</taxon>
        <taxon>Trichogramma</taxon>
    </lineage>
</organism>
<evidence type="ECO:0000313" key="8">
    <source>
        <dbReference type="EMBL" id="KAL3389984.1"/>
    </source>
</evidence>
<dbReference type="CDD" id="cd01647">
    <property type="entry name" value="RT_LTR"/>
    <property type="match status" value="1"/>
</dbReference>
<protein>
    <recommendedName>
        <fullName evidence="10">Reverse transcriptase domain-containing protein</fullName>
    </recommendedName>
</protein>
<dbReference type="AlphaFoldDB" id="A0ABD2WA88"/>
<keyword evidence="9" id="KW-1185">Reference proteome</keyword>
<keyword evidence="2" id="KW-0540">Nuclease</keyword>
<accession>A0ABD2WA88</accession>
<evidence type="ECO:0000256" key="3">
    <source>
        <dbReference type="ARBA" id="ARBA00022759"/>
    </source>
</evidence>
<evidence type="ECO:0000256" key="1">
    <source>
        <dbReference type="ARBA" id="ARBA00022695"/>
    </source>
</evidence>
<dbReference type="InterPro" id="IPR000477">
    <property type="entry name" value="RT_dom"/>
</dbReference>
<keyword evidence="4" id="KW-0695">RNA-directed DNA polymerase</keyword>
<proteinExistence type="predicted"/>
<evidence type="ECO:0000256" key="4">
    <source>
        <dbReference type="ARBA" id="ARBA00022918"/>
    </source>
</evidence>
<dbReference type="Gene3D" id="3.30.420.10">
    <property type="entry name" value="Ribonuclease H-like superfamily/Ribonuclease H"/>
    <property type="match status" value="1"/>
</dbReference>
<dbReference type="Pfam" id="PF00078">
    <property type="entry name" value="RVT_1"/>
    <property type="match status" value="1"/>
</dbReference>
<evidence type="ECO:0000256" key="2">
    <source>
        <dbReference type="ARBA" id="ARBA00022722"/>
    </source>
</evidence>
<dbReference type="GO" id="GO:0042575">
    <property type="term" value="C:DNA polymerase complex"/>
    <property type="evidence" value="ECO:0007669"/>
    <property type="project" value="UniProtKB-ARBA"/>
</dbReference>
<dbReference type="EMBL" id="JBJJXI010000122">
    <property type="protein sequence ID" value="KAL3389984.1"/>
    <property type="molecule type" value="Genomic_DNA"/>
</dbReference>
<feature type="domain" description="Integrase catalytic" evidence="7">
    <location>
        <begin position="532"/>
        <end position="690"/>
    </location>
</feature>
<dbReference type="InterPro" id="IPR001584">
    <property type="entry name" value="Integrase_cat-core"/>
</dbReference>
<keyword evidence="3" id="KW-0255">Endonuclease</keyword>
<dbReference type="GO" id="GO:0004519">
    <property type="term" value="F:endonuclease activity"/>
    <property type="evidence" value="ECO:0007669"/>
    <property type="project" value="UniProtKB-KW"/>
</dbReference>
<name>A0ABD2WA88_9HYME</name>
<evidence type="ECO:0000313" key="9">
    <source>
        <dbReference type="Proteomes" id="UP001627154"/>
    </source>
</evidence>
<dbReference type="PROSITE" id="PS50994">
    <property type="entry name" value="INTEGRASE"/>
    <property type="match status" value="1"/>
</dbReference>
<dbReference type="FunFam" id="3.10.20.370:FF:000001">
    <property type="entry name" value="Retrovirus-related Pol polyprotein from transposon 17.6-like protein"/>
    <property type="match status" value="1"/>
</dbReference>
<reference evidence="8 9" key="1">
    <citation type="journal article" date="2024" name="bioRxiv">
        <title>A reference genome for Trichogramma kaykai: A tiny desert-dwelling parasitoid wasp with competing sex-ratio distorters.</title>
        <authorList>
            <person name="Culotta J."/>
            <person name="Lindsey A.R."/>
        </authorList>
    </citation>
    <scope>NUCLEOTIDE SEQUENCE [LARGE SCALE GENOMIC DNA]</scope>
    <source>
        <strain evidence="8 9">KSX58</strain>
    </source>
</reference>
<keyword evidence="1" id="KW-0808">Transferase</keyword>
<evidence type="ECO:0000259" key="7">
    <source>
        <dbReference type="PROSITE" id="PS50994"/>
    </source>
</evidence>
<dbReference type="InterPro" id="IPR041577">
    <property type="entry name" value="RT_RNaseH_2"/>
</dbReference>
<feature type="domain" description="Reverse transcriptase" evidence="6">
    <location>
        <begin position="89"/>
        <end position="269"/>
    </location>
</feature>
<dbReference type="SUPFAM" id="SSF53098">
    <property type="entry name" value="Ribonuclease H-like"/>
    <property type="match status" value="1"/>
</dbReference>
<comment type="caution">
    <text evidence="8">The sequence shown here is derived from an EMBL/GenBank/DDBJ whole genome shotgun (WGS) entry which is preliminary data.</text>
</comment>
<dbReference type="InterPro" id="IPR043502">
    <property type="entry name" value="DNA/RNA_pol_sf"/>
</dbReference>
<keyword evidence="3" id="KW-0378">Hydrolase</keyword>
<dbReference type="SUPFAM" id="SSF56672">
    <property type="entry name" value="DNA/RNA polymerases"/>
    <property type="match status" value="1"/>
</dbReference>
<evidence type="ECO:0008006" key="10">
    <source>
        <dbReference type="Google" id="ProtNLM"/>
    </source>
</evidence>
<dbReference type="Proteomes" id="UP001627154">
    <property type="component" value="Unassembled WGS sequence"/>
</dbReference>
<dbReference type="PANTHER" id="PTHR37984">
    <property type="entry name" value="PROTEIN CBG26694"/>
    <property type="match status" value="1"/>
</dbReference>
<keyword evidence="1" id="KW-0548">Nucleotidyltransferase</keyword>
<dbReference type="Pfam" id="PF00665">
    <property type="entry name" value="rve"/>
    <property type="match status" value="1"/>
</dbReference>
<dbReference type="Gene3D" id="3.30.70.270">
    <property type="match status" value="2"/>
</dbReference>
<dbReference type="InterPro" id="IPR050951">
    <property type="entry name" value="Retrovirus_Pol_polyprotein"/>
</dbReference>
<dbReference type="CDD" id="cd09274">
    <property type="entry name" value="RNase_HI_RT_Ty3"/>
    <property type="match status" value="1"/>
</dbReference>
<dbReference type="InterPro" id="IPR012337">
    <property type="entry name" value="RNaseH-like_sf"/>
</dbReference>